<dbReference type="Gene3D" id="4.10.280.10">
    <property type="entry name" value="Helix-loop-helix DNA-binding domain"/>
    <property type="match status" value="1"/>
</dbReference>
<keyword evidence="5" id="KW-0804">Transcription</keyword>
<evidence type="ECO:0000256" key="1">
    <source>
        <dbReference type="ARBA" id="ARBA00004123"/>
    </source>
</evidence>
<name>A0AAV9FDR5_ACOCL</name>
<proteinExistence type="inferred from homology"/>
<dbReference type="GO" id="GO:0003700">
    <property type="term" value="F:DNA-binding transcription factor activity"/>
    <property type="evidence" value="ECO:0007669"/>
    <property type="project" value="InterPro"/>
</dbReference>
<dbReference type="GO" id="GO:0045893">
    <property type="term" value="P:positive regulation of DNA-templated transcription"/>
    <property type="evidence" value="ECO:0007669"/>
    <property type="project" value="TreeGrafter"/>
</dbReference>
<dbReference type="PANTHER" id="PTHR46684:SF4">
    <property type="entry name" value="TRANSCRIPTION FACTOR SPEECHLESS"/>
    <property type="match status" value="1"/>
</dbReference>
<dbReference type="Proteomes" id="UP001180020">
    <property type="component" value="Unassembled WGS sequence"/>
</dbReference>
<protein>
    <submittedName>
        <fullName evidence="9">Transcription factor SPEECHLESS</fullName>
    </submittedName>
</protein>
<dbReference type="EMBL" id="JAUJYO010000003">
    <property type="protein sequence ID" value="KAK1322493.1"/>
    <property type="molecule type" value="Genomic_DNA"/>
</dbReference>
<comment type="similarity">
    <text evidence="2">Belongs to the bHLH protein family.</text>
</comment>
<dbReference type="Pfam" id="PF22754">
    <property type="entry name" value="bHLH-TF_ACT-like_plant"/>
    <property type="match status" value="1"/>
</dbReference>
<evidence type="ECO:0000313" key="10">
    <source>
        <dbReference type="Proteomes" id="UP001180020"/>
    </source>
</evidence>
<evidence type="ECO:0000256" key="2">
    <source>
        <dbReference type="ARBA" id="ARBA00005510"/>
    </source>
</evidence>
<dbReference type="InterPro" id="IPR011598">
    <property type="entry name" value="bHLH_dom"/>
</dbReference>
<dbReference type="GO" id="GO:0005634">
    <property type="term" value="C:nucleus"/>
    <property type="evidence" value="ECO:0007669"/>
    <property type="project" value="UniProtKB-SubCell"/>
</dbReference>
<dbReference type="CDD" id="cd11448">
    <property type="entry name" value="bHLH_AtFAMA_like"/>
    <property type="match status" value="1"/>
</dbReference>
<evidence type="ECO:0000256" key="6">
    <source>
        <dbReference type="ARBA" id="ARBA00023242"/>
    </source>
</evidence>
<dbReference type="PANTHER" id="PTHR46684">
    <property type="entry name" value="TRANSCRIPTION FACTOR FAMA"/>
    <property type="match status" value="1"/>
</dbReference>
<keyword evidence="6" id="KW-0539">Nucleus</keyword>
<dbReference type="GO" id="GO:0010052">
    <property type="term" value="P:guard cell differentiation"/>
    <property type="evidence" value="ECO:0007669"/>
    <property type="project" value="InterPro"/>
</dbReference>
<dbReference type="InterPro" id="IPR036638">
    <property type="entry name" value="HLH_DNA-bd_sf"/>
</dbReference>
<feature type="region of interest" description="Disordered" evidence="7">
    <location>
        <begin position="155"/>
        <end position="235"/>
    </location>
</feature>
<feature type="compositionally biased region" description="Low complexity" evidence="7">
    <location>
        <begin position="304"/>
        <end position="317"/>
    </location>
</feature>
<reference evidence="9" key="1">
    <citation type="journal article" date="2023" name="Nat. Commun.">
        <title>Diploid and tetraploid genomes of Acorus and the evolution of monocots.</title>
        <authorList>
            <person name="Ma L."/>
            <person name="Liu K.W."/>
            <person name="Li Z."/>
            <person name="Hsiao Y.Y."/>
            <person name="Qi Y."/>
            <person name="Fu T."/>
            <person name="Tang G.D."/>
            <person name="Zhang D."/>
            <person name="Sun W.H."/>
            <person name="Liu D.K."/>
            <person name="Li Y."/>
            <person name="Chen G.Z."/>
            <person name="Liu X.D."/>
            <person name="Liao X.Y."/>
            <person name="Jiang Y.T."/>
            <person name="Yu X."/>
            <person name="Hao Y."/>
            <person name="Huang J."/>
            <person name="Zhao X.W."/>
            <person name="Ke S."/>
            <person name="Chen Y.Y."/>
            <person name="Wu W.L."/>
            <person name="Hsu J.L."/>
            <person name="Lin Y.F."/>
            <person name="Huang M.D."/>
            <person name="Li C.Y."/>
            <person name="Huang L."/>
            <person name="Wang Z.W."/>
            <person name="Zhao X."/>
            <person name="Zhong W.Y."/>
            <person name="Peng D.H."/>
            <person name="Ahmad S."/>
            <person name="Lan S."/>
            <person name="Zhang J.S."/>
            <person name="Tsai W.C."/>
            <person name="Van de Peer Y."/>
            <person name="Liu Z.J."/>
        </authorList>
    </citation>
    <scope>NUCLEOTIDE SEQUENCE</scope>
    <source>
        <strain evidence="9">CP</strain>
    </source>
</reference>
<evidence type="ECO:0000259" key="8">
    <source>
        <dbReference type="PROSITE" id="PS50888"/>
    </source>
</evidence>
<evidence type="ECO:0000256" key="5">
    <source>
        <dbReference type="ARBA" id="ARBA00023163"/>
    </source>
</evidence>
<dbReference type="PROSITE" id="PS50888">
    <property type="entry name" value="BHLH"/>
    <property type="match status" value="1"/>
</dbReference>
<dbReference type="InterPro" id="IPR044283">
    <property type="entry name" value="FAMA/SPEECHLESS/MUTE-like"/>
</dbReference>
<feature type="compositionally biased region" description="Pro residues" evidence="7">
    <location>
        <begin position="155"/>
        <end position="168"/>
    </location>
</feature>
<dbReference type="InterPro" id="IPR054502">
    <property type="entry name" value="bHLH-TF_ACT-like_plant"/>
</dbReference>
<feature type="region of interest" description="Disordered" evidence="7">
    <location>
        <begin position="296"/>
        <end position="345"/>
    </location>
</feature>
<accession>A0AAV9FDR5</accession>
<dbReference type="Pfam" id="PF00010">
    <property type="entry name" value="HLH"/>
    <property type="match status" value="1"/>
</dbReference>
<dbReference type="SMART" id="SM00353">
    <property type="entry name" value="HLH"/>
    <property type="match status" value="1"/>
</dbReference>
<evidence type="ECO:0000313" key="9">
    <source>
        <dbReference type="EMBL" id="KAK1322493.1"/>
    </source>
</evidence>
<keyword evidence="10" id="KW-1185">Reference proteome</keyword>
<organism evidence="9 10">
    <name type="scientific">Acorus calamus</name>
    <name type="common">Sweet flag</name>
    <dbReference type="NCBI Taxonomy" id="4465"/>
    <lineage>
        <taxon>Eukaryota</taxon>
        <taxon>Viridiplantae</taxon>
        <taxon>Streptophyta</taxon>
        <taxon>Embryophyta</taxon>
        <taxon>Tracheophyta</taxon>
        <taxon>Spermatophyta</taxon>
        <taxon>Magnoliopsida</taxon>
        <taxon>Liliopsida</taxon>
        <taxon>Acoraceae</taxon>
        <taxon>Acorus</taxon>
    </lineage>
</organism>
<comment type="caution">
    <text evidence="9">The sequence shown here is derived from an EMBL/GenBank/DDBJ whole genome shotgun (WGS) entry which is preliminary data.</text>
</comment>
<evidence type="ECO:0000256" key="4">
    <source>
        <dbReference type="ARBA" id="ARBA00023125"/>
    </source>
</evidence>
<sequence>MEKQQLRRPWKISRSLNKLLRVVSFLRPKPATDLPFLVGPPPYYCYEAYKRPGNLATIPEAAAATEKGIDSVTASPELDKKDMAAMRECLSMHVCYHIFLNCFAVVIAQVDAGAYDPYILTAPKNIKKFGPIEERDVSVGIGGLFSIFNTLEPPPSEKANHLPPPPRPSSFEDVFFTPKSVDNPLKSTSSSIPKDVVEGDTEASSTRKKLKFTPQPQPPPPSPSSQEGAPDGPQRMSHITVERNRRKQMNENLSVLRSLMPCFYVKRGDQASIIGGVVEFIKELQHLLQSLEAKKQRKVYSDVLSPRPLSSPRSLPLSPRPPLSPSPRLGLPISPRTPQPGSPYKPRQVYIPPTTMPSAIPSLHHELSPTTNAATFDNVKELGANSKSPMADVEVKFSGSNVLLKTASRRIPGQALRIITAIEGLSLEILHVSISTVDDTMLNSFTIKIGIECELSAEELAHEIQQTFT</sequence>
<dbReference type="SUPFAM" id="SSF47459">
    <property type="entry name" value="HLH, helix-loop-helix DNA-binding domain"/>
    <property type="match status" value="1"/>
</dbReference>
<comment type="subcellular location">
    <subcellularLocation>
        <location evidence="1">Nucleus</location>
    </subcellularLocation>
</comment>
<keyword evidence="4" id="KW-0238">DNA-binding</keyword>
<gene>
    <name evidence="9" type="primary">SPCH</name>
    <name evidence="9" type="ORF">QJS10_CPA03g00207</name>
</gene>
<evidence type="ECO:0000256" key="7">
    <source>
        <dbReference type="SAM" id="MobiDB-lite"/>
    </source>
</evidence>
<dbReference type="GO" id="GO:0003677">
    <property type="term" value="F:DNA binding"/>
    <property type="evidence" value="ECO:0007669"/>
    <property type="project" value="UniProtKB-KW"/>
</dbReference>
<keyword evidence="3" id="KW-0805">Transcription regulation</keyword>
<reference evidence="9" key="2">
    <citation type="submission" date="2023-06" db="EMBL/GenBank/DDBJ databases">
        <authorList>
            <person name="Ma L."/>
            <person name="Liu K.-W."/>
            <person name="Li Z."/>
            <person name="Hsiao Y.-Y."/>
            <person name="Qi Y."/>
            <person name="Fu T."/>
            <person name="Tang G."/>
            <person name="Zhang D."/>
            <person name="Sun W.-H."/>
            <person name="Liu D.-K."/>
            <person name="Li Y."/>
            <person name="Chen G.-Z."/>
            <person name="Liu X.-D."/>
            <person name="Liao X.-Y."/>
            <person name="Jiang Y.-T."/>
            <person name="Yu X."/>
            <person name="Hao Y."/>
            <person name="Huang J."/>
            <person name="Zhao X.-W."/>
            <person name="Ke S."/>
            <person name="Chen Y.-Y."/>
            <person name="Wu W.-L."/>
            <person name="Hsu J.-L."/>
            <person name="Lin Y.-F."/>
            <person name="Huang M.-D."/>
            <person name="Li C.-Y."/>
            <person name="Huang L."/>
            <person name="Wang Z.-W."/>
            <person name="Zhao X."/>
            <person name="Zhong W.-Y."/>
            <person name="Peng D.-H."/>
            <person name="Ahmad S."/>
            <person name="Lan S."/>
            <person name="Zhang J.-S."/>
            <person name="Tsai W.-C."/>
            <person name="Van De Peer Y."/>
            <person name="Liu Z.-J."/>
        </authorList>
    </citation>
    <scope>NUCLEOTIDE SEQUENCE</scope>
    <source>
        <strain evidence="9">CP</strain>
        <tissue evidence="9">Leaves</tissue>
    </source>
</reference>
<dbReference type="GO" id="GO:0046983">
    <property type="term" value="F:protein dimerization activity"/>
    <property type="evidence" value="ECO:0007669"/>
    <property type="project" value="InterPro"/>
</dbReference>
<feature type="domain" description="BHLH" evidence="8">
    <location>
        <begin position="233"/>
        <end position="284"/>
    </location>
</feature>
<dbReference type="AlphaFoldDB" id="A0AAV9FDR5"/>
<evidence type="ECO:0000256" key="3">
    <source>
        <dbReference type="ARBA" id="ARBA00023015"/>
    </source>
</evidence>